<dbReference type="SUPFAM" id="SSF69618">
    <property type="entry name" value="HemD-like"/>
    <property type="match status" value="1"/>
</dbReference>
<evidence type="ECO:0000256" key="1">
    <source>
        <dbReference type="ARBA" id="ARBA00005010"/>
    </source>
</evidence>
<keyword evidence="5 14" id="KW-0808">Transferase</keyword>
<accession>A0ABR9XRE9</accession>
<protein>
    <submittedName>
        <fullName evidence="17">Uroporphyrinogen-III C-methyltransferase</fullName>
        <ecNumber evidence="17">2.1.1.107</ecNumber>
    </submittedName>
</protein>
<dbReference type="EMBL" id="JADGII010000006">
    <property type="protein sequence ID" value="MBF0636615.1"/>
    <property type="molecule type" value="Genomic_DNA"/>
</dbReference>
<evidence type="ECO:0000259" key="15">
    <source>
        <dbReference type="Pfam" id="PF00590"/>
    </source>
</evidence>
<dbReference type="Pfam" id="PF13241">
    <property type="entry name" value="NAD_binding_7"/>
    <property type="match status" value="1"/>
</dbReference>
<dbReference type="Gene3D" id="3.40.50.720">
    <property type="entry name" value="NAD(P)-binding Rossmann-like Domain"/>
    <property type="match status" value="1"/>
</dbReference>
<keyword evidence="9" id="KW-0456">Lyase</keyword>
<dbReference type="NCBIfam" id="NF004790">
    <property type="entry name" value="PRK06136.1"/>
    <property type="match status" value="1"/>
</dbReference>
<dbReference type="PANTHER" id="PTHR45790">
    <property type="entry name" value="SIROHEME SYNTHASE-RELATED"/>
    <property type="match status" value="1"/>
</dbReference>
<dbReference type="PANTHER" id="PTHR45790:SF3">
    <property type="entry name" value="S-ADENOSYL-L-METHIONINE-DEPENDENT UROPORPHYRINOGEN III METHYLTRANSFERASE, CHLOROPLASTIC"/>
    <property type="match status" value="1"/>
</dbReference>
<keyword evidence="10" id="KW-0627">Porphyrin biosynthesis</keyword>
<evidence type="ECO:0000256" key="9">
    <source>
        <dbReference type="ARBA" id="ARBA00023239"/>
    </source>
</evidence>
<dbReference type="SUPFAM" id="SSF51735">
    <property type="entry name" value="NAD(P)-binding Rossmann-fold domains"/>
    <property type="match status" value="1"/>
</dbReference>
<dbReference type="GO" id="GO:0032259">
    <property type="term" value="P:methylation"/>
    <property type="evidence" value="ECO:0007669"/>
    <property type="project" value="UniProtKB-KW"/>
</dbReference>
<feature type="domain" description="Tetrapyrrole biosynthesis uroporphyrinogen III synthase" evidence="16">
    <location>
        <begin position="437"/>
        <end position="615"/>
    </location>
</feature>
<evidence type="ECO:0000256" key="7">
    <source>
        <dbReference type="ARBA" id="ARBA00023002"/>
    </source>
</evidence>
<dbReference type="InterPro" id="IPR050161">
    <property type="entry name" value="Siro_Cobalamin_biosynth"/>
</dbReference>
<reference evidence="17 18" key="1">
    <citation type="journal article" date="2020" name="Microorganisms">
        <title>Simultaneous Genome Sequencing of Prosthecochloris ethylica and Desulfuromonas acetoxidans within a Syntrophic Mixture Reveals Unique Pili and Protein Interactions.</title>
        <authorList>
            <person name="Kyndt J.A."/>
            <person name="Van Beeumen J.J."/>
            <person name="Meyer T.E."/>
        </authorList>
    </citation>
    <scope>NUCLEOTIDE SEQUENCE [LARGE SCALE GENOMIC DNA]</scope>
    <source>
        <strain evidence="17 18">N3</strain>
    </source>
</reference>
<organism evidence="17 18">
    <name type="scientific">Prosthecochloris ethylica</name>
    <dbReference type="NCBI Taxonomy" id="2743976"/>
    <lineage>
        <taxon>Bacteria</taxon>
        <taxon>Pseudomonadati</taxon>
        <taxon>Chlorobiota</taxon>
        <taxon>Chlorobiia</taxon>
        <taxon>Chlorobiales</taxon>
        <taxon>Chlorobiaceae</taxon>
        <taxon>Prosthecochloris</taxon>
    </lineage>
</organism>
<comment type="similarity">
    <text evidence="2 14">Belongs to the precorrin methyltransferase family.</text>
</comment>
<evidence type="ECO:0000256" key="13">
    <source>
        <dbReference type="ARBA" id="ARBA00047561"/>
    </source>
</evidence>
<keyword evidence="18" id="KW-1185">Reference proteome</keyword>
<evidence type="ECO:0000256" key="11">
    <source>
        <dbReference type="ARBA" id="ARBA00023268"/>
    </source>
</evidence>
<dbReference type="InterPro" id="IPR014776">
    <property type="entry name" value="4pyrrole_Mease_sub2"/>
</dbReference>
<dbReference type="Gene3D" id="3.30.950.10">
    <property type="entry name" value="Methyltransferase, Cobalt-precorrin-4 Transmethylase, Domain 2"/>
    <property type="match status" value="1"/>
</dbReference>
<dbReference type="InterPro" id="IPR003043">
    <property type="entry name" value="Uropor_MeTrfase_CS"/>
</dbReference>
<dbReference type="InterPro" id="IPR006366">
    <property type="entry name" value="CobA/CysG_C"/>
</dbReference>
<evidence type="ECO:0000256" key="2">
    <source>
        <dbReference type="ARBA" id="ARBA00005879"/>
    </source>
</evidence>
<keyword evidence="3" id="KW-0169">Cobalamin biosynthesis</keyword>
<proteinExistence type="inferred from homology"/>
<dbReference type="Proteomes" id="UP000619838">
    <property type="component" value="Unassembled WGS sequence"/>
</dbReference>
<keyword evidence="6" id="KW-0949">S-adenosyl-L-methionine</keyword>
<feature type="domain" description="Tetrapyrrole methylase" evidence="15">
    <location>
        <begin position="187"/>
        <end position="386"/>
    </location>
</feature>
<dbReference type="InterPro" id="IPR036108">
    <property type="entry name" value="4pyrrol_syn_uPrphyn_synt_sf"/>
</dbReference>
<dbReference type="InterPro" id="IPR006367">
    <property type="entry name" value="Sirohaem_synthase_N"/>
</dbReference>
<dbReference type="NCBIfam" id="TIGR01470">
    <property type="entry name" value="cysG_Nterm"/>
    <property type="match status" value="1"/>
</dbReference>
<evidence type="ECO:0000256" key="6">
    <source>
        <dbReference type="ARBA" id="ARBA00022691"/>
    </source>
</evidence>
<dbReference type="CDD" id="cd06578">
    <property type="entry name" value="HemD"/>
    <property type="match status" value="1"/>
</dbReference>
<evidence type="ECO:0000313" key="17">
    <source>
        <dbReference type="EMBL" id="MBF0636615.1"/>
    </source>
</evidence>
<dbReference type="InterPro" id="IPR035996">
    <property type="entry name" value="4pyrrol_Methylase_sf"/>
</dbReference>
<evidence type="ECO:0000256" key="10">
    <source>
        <dbReference type="ARBA" id="ARBA00023244"/>
    </source>
</evidence>
<dbReference type="NCBIfam" id="TIGR01469">
    <property type="entry name" value="cobA_cysG_Cterm"/>
    <property type="match status" value="1"/>
</dbReference>
<evidence type="ECO:0000313" key="18">
    <source>
        <dbReference type="Proteomes" id="UP000619838"/>
    </source>
</evidence>
<evidence type="ECO:0000256" key="8">
    <source>
        <dbReference type="ARBA" id="ARBA00023027"/>
    </source>
</evidence>
<evidence type="ECO:0000256" key="4">
    <source>
        <dbReference type="ARBA" id="ARBA00022603"/>
    </source>
</evidence>
<dbReference type="InterPro" id="IPR000878">
    <property type="entry name" value="4pyrrol_Mease"/>
</dbReference>
<sequence>MTFSPVAMMFLPLNIRIDHRRILFVGGGSLALHKIRTVERYSDHITVLAPEIDQEVRDRGGECLCKAYEPDDLVGFFLVYAATNDDALNLRIRDDARARGLLVNVIDNRQESDFISPAVLKKDDMTIAVSSNGMNARKSVAWRNRIRDLVNSSGRVVFFSFSSSTIMKQSGEPEREQQKSMERKGYVYIAGAGPGDPGLITVRAERALREADVILYDDLVSLELVDQFNALKIYTGKRKASHHFEQEEINREIVRHAVDGKTVVRLKGGDPFIFGRGGEEIEALRNYGIDYEIIPGITAAHGAGSYSEIPLTMRRISSSVAFCTGHPVSSIQVPDTDTIVYYMVASSVHDVLDAVAAKGRPGMTRVAVVQNATRYNQKVLTGTLDEFRQREKAVYSPALLIIGDSIGQFIRHNWHTRKKKVLMTGGESSRYSGRDCIMVHFPCRRISGSDLDAVHKSLEALDSYSVLLLPNKFSVKYFFRFLYDSGRDVRSLAHMKICTGGQAAAEELKENGLVADHDLEPDPASGYAKHLRELSISGERILLPGSNHVDDSLVGELRELQNEVTPVGVYAHEVRHDDLVDLDFIDEIYFATPVCVRNFRTLFESIPERIVVSTADRRTEQEYRRLFRA</sequence>
<dbReference type="Gene3D" id="3.40.1010.10">
    <property type="entry name" value="Cobalt-precorrin-4 Transmethylase, Domain 1"/>
    <property type="match status" value="1"/>
</dbReference>
<name>A0ABR9XRE9_9CHLB</name>
<dbReference type="InterPro" id="IPR036291">
    <property type="entry name" value="NAD(P)-bd_dom_sf"/>
</dbReference>
<dbReference type="PROSITE" id="PS00840">
    <property type="entry name" value="SUMT_2"/>
    <property type="match status" value="1"/>
</dbReference>
<dbReference type="Pfam" id="PF00590">
    <property type="entry name" value="TP_methylase"/>
    <property type="match status" value="1"/>
</dbReference>
<dbReference type="InterPro" id="IPR014777">
    <property type="entry name" value="4pyrrole_Mease_sub1"/>
</dbReference>
<keyword evidence="8" id="KW-0520">NAD</keyword>
<evidence type="ECO:0000256" key="3">
    <source>
        <dbReference type="ARBA" id="ARBA00022573"/>
    </source>
</evidence>
<evidence type="ECO:0000256" key="14">
    <source>
        <dbReference type="RuleBase" id="RU003960"/>
    </source>
</evidence>
<dbReference type="InterPro" id="IPR003754">
    <property type="entry name" value="4pyrrol_synth_uPrphyn_synth"/>
</dbReference>
<dbReference type="EC" id="2.1.1.107" evidence="17"/>
<dbReference type="SUPFAM" id="SSF53790">
    <property type="entry name" value="Tetrapyrrole methylase"/>
    <property type="match status" value="1"/>
</dbReference>
<keyword evidence="4 14" id="KW-0489">Methyltransferase</keyword>
<dbReference type="Gene3D" id="3.40.50.10090">
    <property type="match status" value="1"/>
</dbReference>
<evidence type="ECO:0000256" key="12">
    <source>
        <dbReference type="ARBA" id="ARBA00025705"/>
    </source>
</evidence>
<comment type="catalytic activity">
    <reaction evidence="13">
        <text>precorrin-2 + NAD(+) = sirohydrochlorin + NADH + 2 H(+)</text>
        <dbReference type="Rhea" id="RHEA:15613"/>
        <dbReference type="ChEBI" id="CHEBI:15378"/>
        <dbReference type="ChEBI" id="CHEBI:57540"/>
        <dbReference type="ChEBI" id="CHEBI:57945"/>
        <dbReference type="ChEBI" id="CHEBI:58351"/>
        <dbReference type="ChEBI" id="CHEBI:58827"/>
        <dbReference type="EC" id="1.3.1.76"/>
    </reaction>
</comment>
<dbReference type="RefSeq" id="WP_175187029.1">
    <property type="nucleotide sequence ID" value="NZ_JABVZQ010000003.1"/>
</dbReference>
<dbReference type="Pfam" id="PF02602">
    <property type="entry name" value="HEM4"/>
    <property type="match status" value="1"/>
</dbReference>
<evidence type="ECO:0000256" key="5">
    <source>
        <dbReference type="ARBA" id="ARBA00022679"/>
    </source>
</evidence>
<comment type="pathway">
    <text evidence="12">Porphyrin-containing compound metabolism; siroheme biosynthesis; precorrin-2 from uroporphyrinogen III: step 1/1.</text>
</comment>
<dbReference type="GO" id="GO:0004851">
    <property type="term" value="F:uroporphyrin-III C-methyltransferase activity"/>
    <property type="evidence" value="ECO:0007669"/>
    <property type="project" value="UniProtKB-EC"/>
</dbReference>
<dbReference type="CDD" id="cd11642">
    <property type="entry name" value="SUMT"/>
    <property type="match status" value="1"/>
</dbReference>
<evidence type="ECO:0000259" key="16">
    <source>
        <dbReference type="Pfam" id="PF02602"/>
    </source>
</evidence>
<keyword evidence="7" id="KW-0560">Oxidoreductase</keyword>
<comment type="pathway">
    <text evidence="1">Porphyrin-containing compound metabolism; siroheme biosynthesis; sirohydrochlorin from precorrin-2: step 1/1.</text>
</comment>
<comment type="caution">
    <text evidence="17">The sequence shown here is derived from an EMBL/GenBank/DDBJ whole genome shotgun (WGS) entry which is preliminary data.</text>
</comment>
<keyword evidence="11" id="KW-0511">Multifunctional enzyme</keyword>
<gene>
    <name evidence="17" type="primary">cobA</name>
    <name evidence="17" type="ORF">INT08_05395</name>
</gene>